<dbReference type="Proteomes" id="UP000229081">
    <property type="component" value="Chromosome"/>
</dbReference>
<dbReference type="RefSeq" id="WP_100280733.1">
    <property type="nucleotide sequence ID" value="NZ_CP024923.1"/>
</dbReference>
<sequence length="222" mass="23433">MIATDLIAHRLSFAVCFTDHFSGTPVADELPVRLEGSLLRPAKRADGSGARQSDGSYRFIGAPGGTVRILWRDPFQRTHAGWTRFDADPEVTLPLVDPAARIAIDLWPTATAAAPVGALGVRGKLVGPDAGGQTVRIARQGTAFDRMTLSDQNGEFLFLPPGRMAENASGLVPLTIEVLRPDASPRILGGGHFVPAAAGTPFPGAGFAVVPRSISRVIFTLT</sequence>
<evidence type="ECO:0000313" key="1">
    <source>
        <dbReference type="EMBL" id="ATY30922.1"/>
    </source>
</evidence>
<keyword evidence="2" id="KW-1185">Reference proteome</keyword>
<gene>
    <name evidence="1" type="ORF">CVN68_02075</name>
</gene>
<dbReference type="AlphaFoldDB" id="A0A2K8MAL3"/>
<organism evidence="1 2">
    <name type="scientific">Sphingomonas psychrotolerans</name>
    <dbReference type="NCBI Taxonomy" id="1327635"/>
    <lineage>
        <taxon>Bacteria</taxon>
        <taxon>Pseudomonadati</taxon>
        <taxon>Pseudomonadota</taxon>
        <taxon>Alphaproteobacteria</taxon>
        <taxon>Sphingomonadales</taxon>
        <taxon>Sphingomonadaceae</taxon>
        <taxon>Sphingomonas</taxon>
    </lineage>
</organism>
<reference evidence="1 2" key="1">
    <citation type="submission" date="2017-11" db="EMBL/GenBank/DDBJ databases">
        <title>Complete genome sequence of Sphingomonas sp. Strain Cra20, a psychrotolerant potential plant growth promoting rhizobacteria.</title>
        <authorList>
            <person name="Luo Y."/>
        </authorList>
    </citation>
    <scope>NUCLEOTIDE SEQUENCE [LARGE SCALE GENOMIC DNA]</scope>
    <source>
        <strain evidence="1 2">Cra20</strain>
    </source>
</reference>
<dbReference type="KEGG" id="sphc:CVN68_02075"/>
<dbReference type="EMBL" id="CP024923">
    <property type="protein sequence ID" value="ATY30922.1"/>
    <property type="molecule type" value="Genomic_DNA"/>
</dbReference>
<evidence type="ECO:0000313" key="2">
    <source>
        <dbReference type="Proteomes" id="UP000229081"/>
    </source>
</evidence>
<proteinExistence type="predicted"/>
<name>A0A2K8MAL3_9SPHN</name>
<accession>A0A2K8MAL3</accession>
<dbReference type="OrthoDB" id="8481335at2"/>
<protein>
    <submittedName>
        <fullName evidence="1">Uncharacterized protein</fullName>
    </submittedName>
</protein>